<evidence type="ECO:0000256" key="1">
    <source>
        <dbReference type="SAM" id="Coils"/>
    </source>
</evidence>
<sequence length="511" mass="58638">MAPKKKDKVTKTPQQTIAKTTMKKTTPSGPSNPSSEGDVAKMKMGPCKLIALPTTELKKYKLQIEDLGLGFLFWRWDYAAEPLVKEFVVAKSHVALPHRGKSFELTIEHWRKALGRTKEEEEPSIVWDTAIQRLNMPEGVNPNDLFQEKRSLEGDKNGYKTKTYADPLRRVIDEALMALFCSIRMTYLVVHKNGWLTAEERSLYGEEDPYSKITVDYSSLEDDDESSNEKQTEKVEEGAQPIGEVVKDIKGSEEDQDMDNTQKKDGPSEGQKAKFPNIDSVTSHTSPNFQFRKEGCRRRRKGSHLYTTRSKEGPSRNFISTPEPTTSVNITADFMSRYFVIPFATIEEVWKKLYQNFTLGPDHVNTMNELLKHLKDYAEHSGQLMKAHQRANKAQEDAKAAETKMKEMEKEKTDLEARMKELEEKMDVISKEKEAALEETKTKDMKIQNLQVQWIDRQEVEDKEVIIGNLRDAIQTILDAMKEVPMKDKKKTSFACRTSELRLREYFEGAS</sequence>
<evidence type="ECO:0000313" key="4">
    <source>
        <dbReference type="Proteomes" id="UP001633002"/>
    </source>
</evidence>
<comment type="caution">
    <text evidence="3">The sequence shown here is derived from an EMBL/GenBank/DDBJ whole genome shotgun (WGS) entry which is preliminary data.</text>
</comment>
<keyword evidence="4" id="KW-1185">Reference proteome</keyword>
<dbReference type="Proteomes" id="UP001633002">
    <property type="component" value="Unassembled WGS sequence"/>
</dbReference>
<evidence type="ECO:0000256" key="2">
    <source>
        <dbReference type="SAM" id="MobiDB-lite"/>
    </source>
</evidence>
<keyword evidence="1" id="KW-0175">Coiled coil</keyword>
<reference evidence="3 4" key="1">
    <citation type="submission" date="2024-09" db="EMBL/GenBank/DDBJ databases">
        <title>Chromosome-scale assembly of Riccia sorocarpa.</title>
        <authorList>
            <person name="Paukszto L."/>
        </authorList>
    </citation>
    <scope>NUCLEOTIDE SEQUENCE [LARGE SCALE GENOMIC DNA]</scope>
    <source>
        <strain evidence="3">LP-2024</strain>
        <tissue evidence="3">Aerial parts of the thallus</tissue>
    </source>
</reference>
<protein>
    <submittedName>
        <fullName evidence="3">Uncharacterized protein</fullName>
    </submittedName>
</protein>
<feature type="region of interest" description="Disordered" evidence="2">
    <location>
        <begin position="218"/>
        <end position="322"/>
    </location>
</feature>
<dbReference type="EMBL" id="JBJQOH010000008">
    <property type="protein sequence ID" value="KAL3676696.1"/>
    <property type="molecule type" value="Genomic_DNA"/>
</dbReference>
<accession>A0ABD3GDP3</accession>
<evidence type="ECO:0000313" key="3">
    <source>
        <dbReference type="EMBL" id="KAL3676696.1"/>
    </source>
</evidence>
<organism evidence="3 4">
    <name type="scientific">Riccia sorocarpa</name>
    <dbReference type="NCBI Taxonomy" id="122646"/>
    <lineage>
        <taxon>Eukaryota</taxon>
        <taxon>Viridiplantae</taxon>
        <taxon>Streptophyta</taxon>
        <taxon>Embryophyta</taxon>
        <taxon>Marchantiophyta</taxon>
        <taxon>Marchantiopsida</taxon>
        <taxon>Marchantiidae</taxon>
        <taxon>Marchantiales</taxon>
        <taxon>Ricciaceae</taxon>
        <taxon>Riccia</taxon>
    </lineage>
</organism>
<feature type="compositionally biased region" description="Polar residues" evidence="2">
    <location>
        <begin position="279"/>
        <end position="289"/>
    </location>
</feature>
<feature type="compositionally biased region" description="Polar residues" evidence="2">
    <location>
        <begin position="11"/>
        <end position="35"/>
    </location>
</feature>
<feature type="compositionally biased region" description="Basic and acidic residues" evidence="2">
    <location>
        <begin position="227"/>
        <end position="237"/>
    </location>
</feature>
<proteinExistence type="predicted"/>
<feature type="region of interest" description="Disordered" evidence="2">
    <location>
        <begin position="1"/>
        <end position="40"/>
    </location>
</feature>
<name>A0ABD3GDP3_9MARC</name>
<feature type="coiled-coil region" evidence="1">
    <location>
        <begin position="384"/>
        <end position="439"/>
    </location>
</feature>
<dbReference type="AlphaFoldDB" id="A0ABD3GDP3"/>
<gene>
    <name evidence="3" type="ORF">R1sor_026644</name>
</gene>